<dbReference type="InterPro" id="IPR051120">
    <property type="entry name" value="ABC_AA/LPS_Transport"/>
</dbReference>
<organism evidence="5 6">
    <name type="scientific">Catellatospora bangladeshensis</name>
    <dbReference type="NCBI Taxonomy" id="310355"/>
    <lineage>
        <taxon>Bacteria</taxon>
        <taxon>Bacillati</taxon>
        <taxon>Actinomycetota</taxon>
        <taxon>Actinomycetes</taxon>
        <taxon>Micromonosporales</taxon>
        <taxon>Micromonosporaceae</taxon>
        <taxon>Catellatospora</taxon>
    </lineage>
</organism>
<keyword evidence="2" id="KW-0547">Nucleotide-binding</keyword>
<dbReference type="RefSeq" id="WP_203756744.1">
    <property type="nucleotide sequence ID" value="NZ_BONF01000058.1"/>
</dbReference>
<sequence length="233" mass="24785">MNPPLLALNGIIRRYGAITAVGRINVTVAAGQRLAITGPNGAGKSTLLGLIDGTVTATSGKVIYDGTDITTWPTHRRARAGIARVFQHPQVAARHTVLGNILLGVHRHHRTGTALLPPRRAAARLMREMTLHLADQTGLRTVGTHLAGHLSYGHRRQLDLAMALAGQPRLLLLDEPTAGLSDHETERITRMLSALPDTMTVLIVEHDPAVAARITTTTLQLNAGQPTAEGGPA</sequence>
<accession>A0A8J3NPK4</accession>
<evidence type="ECO:0000256" key="1">
    <source>
        <dbReference type="ARBA" id="ARBA00022448"/>
    </source>
</evidence>
<dbReference type="GO" id="GO:0016887">
    <property type="term" value="F:ATP hydrolysis activity"/>
    <property type="evidence" value="ECO:0007669"/>
    <property type="project" value="InterPro"/>
</dbReference>
<evidence type="ECO:0000256" key="2">
    <source>
        <dbReference type="ARBA" id="ARBA00022741"/>
    </source>
</evidence>
<feature type="domain" description="ABC transporter" evidence="4">
    <location>
        <begin position="6"/>
        <end position="233"/>
    </location>
</feature>
<keyword evidence="6" id="KW-1185">Reference proteome</keyword>
<name>A0A8J3NPK4_9ACTN</name>
<dbReference type="SUPFAM" id="SSF52540">
    <property type="entry name" value="P-loop containing nucleoside triphosphate hydrolases"/>
    <property type="match status" value="1"/>
</dbReference>
<dbReference type="AlphaFoldDB" id="A0A8J3NPK4"/>
<dbReference type="SMART" id="SM00382">
    <property type="entry name" value="AAA"/>
    <property type="match status" value="1"/>
</dbReference>
<evidence type="ECO:0000256" key="3">
    <source>
        <dbReference type="ARBA" id="ARBA00022840"/>
    </source>
</evidence>
<dbReference type="GO" id="GO:0005524">
    <property type="term" value="F:ATP binding"/>
    <property type="evidence" value="ECO:0007669"/>
    <property type="project" value="UniProtKB-KW"/>
</dbReference>
<comment type="caution">
    <text evidence="5">The sequence shown here is derived from an EMBL/GenBank/DDBJ whole genome shotgun (WGS) entry which is preliminary data.</text>
</comment>
<dbReference type="Pfam" id="PF00005">
    <property type="entry name" value="ABC_tran"/>
    <property type="match status" value="1"/>
</dbReference>
<dbReference type="Proteomes" id="UP000601223">
    <property type="component" value="Unassembled WGS sequence"/>
</dbReference>
<gene>
    <name evidence="5" type="ORF">Cba03nite_73940</name>
</gene>
<evidence type="ECO:0000259" key="4">
    <source>
        <dbReference type="PROSITE" id="PS50893"/>
    </source>
</evidence>
<dbReference type="EMBL" id="BONF01000058">
    <property type="protein sequence ID" value="GIF86045.1"/>
    <property type="molecule type" value="Genomic_DNA"/>
</dbReference>
<proteinExistence type="predicted"/>
<dbReference type="InterPro" id="IPR003439">
    <property type="entry name" value="ABC_transporter-like_ATP-bd"/>
</dbReference>
<keyword evidence="1" id="KW-0813">Transport</keyword>
<dbReference type="Gene3D" id="3.40.50.300">
    <property type="entry name" value="P-loop containing nucleotide triphosphate hydrolases"/>
    <property type="match status" value="1"/>
</dbReference>
<dbReference type="PROSITE" id="PS50893">
    <property type="entry name" value="ABC_TRANSPORTER_2"/>
    <property type="match status" value="1"/>
</dbReference>
<evidence type="ECO:0000313" key="5">
    <source>
        <dbReference type="EMBL" id="GIF86045.1"/>
    </source>
</evidence>
<dbReference type="PANTHER" id="PTHR45772:SF9">
    <property type="entry name" value="CONSERVED COMPONENT OF ABC TRANSPORTER FOR NATURAL AMINO ACIDS"/>
    <property type="match status" value="1"/>
</dbReference>
<keyword evidence="3 5" id="KW-0067">ATP-binding</keyword>
<evidence type="ECO:0000313" key="6">
    <source>
        <dbReference type="Proteomes" id="UP000601223"/>
    </source>
</evidence>
<dbReference type="PANTHER" id="PTHR45772">
    <property type="entry name" value="CONSERVED COMPONENT OF ABC TRANSPORTER FOR NATURAL AMINO ACIDS-RELATED"/>
    <property type="match status" value="1"/>
</dbReference>
<dbReference type="InterPro" id="IPR003593">
    <property type="entry name" value="AAA+_ATPase"/>
</dbReference>
<dbReference type="GO" id="GO:0005886">
    <property type="term" value="C:plasma membrane"/>
    <property type="evidence" value="ECO:0007669"/>
    <property type="project" value="TreeGrafter"/>
</dbReference>
<dbReference type="InterPro" id="IPR027417">
    <property type="entry name" value="P-loop_NTPase"/>
</dbReference>
<protein>
    <submittedName>
        <fullName evidence="5">ABC transporter ATP-binding protein</fullName>
    </submittedName>
</protein>
<reference evidence="5 6" key="1">
    <citation type="submission" date="2021-01" db="EMBL/GenBank/DDBJ databases">
        <title>Whole genome shotgun sequence of Catellatospora bangladeshensis NBRC 107357.</title>
        <authorList>
            <person name="Komaki H."/>
            <person name="Tamura T."/>
        </authorList>
    </citation>
    <scope>NUCLEOTIDE SEQUENCE [LARGE SCALE GENOMIC DNA]</scope>
    <source>
        <strain evidence="5 6">NBRC 107357</strain>
    </source>
</reference>